<feature type="transmembrane region" description="Helical" evidence="1">
    <location>
        <begin position="70"/>
        <end position="95"/>
    </location>
</feature>
<feature type="transmembrane region" description="Helical" evidence="1">
    <location>
        <begin position="41"/>
        <end position="63"/>
    </location>
</feature>
<keyword evidence="1" id="KW-0812">Transmembrane</keyword>
<comment type="caution">
    <text evidence="2">The sequence shown here is derived from an EMBL/GenBank/DDBJ whole genome shotgun (WGS) entry which is preliminary data.</text>
</comment>
<keyword evidence="1" id="KW-0472">Membrane</keyword>
<proteinExistence type="predicted"/>
<dbReference type="AlphaFoldDB" id="A0A4V3CTF0"/>
<dbReference type="OrthoDB" id="8910636at2"/>
<keyword evidence="1" id="KW-1133">Transmembrane helix</keyword>
<organism evidence="2 3">
    <name type="scientific">Roseateles toxinivorans</name>
    <dbReference type="NCBI Taxonomy" id="270368"/>
    <lineage>
        <taxon>Bacteria</taxon>
        <taxon>Pseudomonadati</taxon>
        <taxon>Pseudomonadota</taxon>
        <taxon>Betaproteobacteria</taxon>
        <taxon>Burkholderiales</taxon>
        <taxon>Sphaerotilaceae</taxon>
        <taxon>Roseateles</taxon>
    </lineage>
</organism>
<gene>
    <name evidence="2" type="ORF">DES47_103186</name>
</gene>
<protein>
    <submittedName>
        <fullName evidence="2">Uncharacterized protein</fullName>
    </submittedName>
</protein>
<dbReference type="InParanoid" id="A0A4V3CTF0"/>
<reference evidence="2 3" key="1">
    <citation type="submission" date="2019-03" db="EMBL/GenBank/DDBJ databases">
        <title>Genomic Encyclopedia of Type Strains, Phase IV (KMG-IV): sequencing the most valuable type-strain genomes for metagenomic binning, comparative biology and taxonomic classification.</title>
        <authorList>
            <person name="Goeker M."/>
        </authorList>
    </citation>
    <scope>NUCLEOTIDE SEQUENCE [LARGE SCALE GENOMIC DNA]</scope>
    <source>
        <strain evidence="2 3">DSM 16998</strain>
    </source>
</reference>
<sequence>MKPAVKSAIESAALALLVAACSLWFLISMNESEVEHTAAKITLVAITLAASLILHLIFVGLAVQRDGRPLAGWMALSILLCPVGSIITMVLIGWLSAERERSLT</sequence>
<evidence type="ECO:0000313" key="2">
    <source>
        <dbReference type="EMBL" id="TDP71207.1"/>
    </source>
</evidence>
<dbReference type="RefSeq" id="WP_133701002.1">
    <property type="nucleotide sequence ID" value="NZ_SNXS01000003.1"/>
</dbReference>
<name>A0A4V3CTF0_9BURK</name>
<evidence type="ECO:0000256" key="1">
    <source>
        <dbReference type="SAM" id="Phobius"/>
    </source>
</evidence>
<accession>A0A4V3CTF0</accession>
<feature type="transmembrane region" description="Helical" evidence="1">
    <location>
        <begin position="12"/>
        <end position="29"/>
    </location>
</feature>
<dbReference type="Proteomes" id="UP000295361">
    <property type="component" value="Unassembled WGS sequence"/>
</dbReference>
<keyword evidence="3" id="KW-1185">Reference proteome</keyword>
<evidence type="ECO:0000313" key="3">
    <source>
        <dbReference type="Proteomes" id="UP000295361"/>
    </source>
</evidence>
<dbReference type="PROSITE" id="PS51257">
    <property type="entry name" value="PROKAR_LIPOPROTEIN"/>
    <property type="match status" value="1"/>
</dbReference>
<dbReference type="EMBL" id="SNXS01000003">
    <property type="protein sequence ID" value="TDP71207.1"/>
    <property type="molecule type" value="Genomic_DNA"/>
</dbReference>